<protein>
    <submittedName>
        <fullName evidence="1">Uncharacterized protein</fullName>
    </submittedName>
</protein>
<dbReference type="AlphaFoldDB" id="A0AAV1HT70"/>
<dbReference type="Proteomes" id="UP001314263">
    <property type="component" value="Unassembled WGS sequence"/>
</dbReference>
<reference evidence="1 2" key="1">
    <citation type="submission" date="2023-10" db="EMBL/GenBank/DDBJ databases">
        <authorList>
            <person name="Maclean D."/>
            <person name="Macfadyen A."/>
        </authorList>
    </citation>
    <scope>NUCLEOTIDE SEQUENCE [LARGE SCALE GENOMIC DNA]</scope>
</reference>
<gene>
    <name evidence="1" type="ORF">CVIRNUC_001445</name>
</gene>
<evidence type="ECO:0000313" key="2">
    <source>
        <dbReference type="Proteomes" id="UP001314263"/>
    </source>
</evidence>
<name>A0AAV1HT70_9CHLO</name>
<evidence type="ECO:0000313" key="1">
    <source>
        <dbReference type="EMBL" id="CAK0743123.1"/>
    </source>
</evidence>
<dbReference type="EMBL" id="CAUYUE010000002">
    <property type="protein sequence ID" value="CAK0743123.1"/>
    <property type="molecule type" value="Genomic_DNA"/>
</dbReference>
<sequence length="104" mass="11541">MYVSIASTAVSDVSTIILQCKTPFNIEVLRMLQHASCCMDVNDIVMSHLHSIVLVSPHPKACGCHQMLKAYVDMIAVSEACKVLSQAIRCLKTQSCSKWLLQHH</sequence>
<proteinExistence type="predicted"/>
<accession>A0AAV1HT70</accession>
<keyword evidence="2" id="KW-1185">Reference proteome</keyword>
<comment type="caution">
    <text evidence="1">The sequence shown here is derived from an EMBL/GenBank/DDBJ whole genome shotgun (WGS) entry which is preliminary data.</text>
</comment>
<organism evidence="1 2">
    <name type="scientific">Coccomyxa viridis</name>
    <dbReference type="NCBI Taxonomy" id="1274662"/>
    <lineage>
        <taxon>Eukaryota</taxon>
        <taxon>Viridiplantae</taxon>
        <taxon>Chlorophyta</taxon>
        <taxon>core chlorophytes</taxon>
        <taxon>Trebouxiophyceae</taxon>
        <taxon>Trebouxiophyceae incertae sedis</taxon>
        <taxon>Coccomyxaceae</taxon>
        <taxon>Coccomyxa</taxon>
    </lineage>
</organism>